<dbReference type="EMBL" id="CP003059">
    <property type="protein sequence ID" value="AEP37185.1"/>
    <property type="molecule type" value="Genomic_DNA"/>
</dbReference>
<evidence type="ECO:0000256" key="2">
    <source>
        <dbReference type="ARBA" id="ARBA00022448"/>
    </source>
</evidence>
<dbReference type="KEGG" id="tas:TASI_1447"/>
<evidence type="ECO:0000313" key="12">
    <source>
        <dbReference type="Proteomes" id="UP000009284"/>
    </source>
</evidence>
<evidence type="ECO:0000256" key="10">
    <source>
        <dbReference type="SAM" id="MobiDB-lite"/>
    </source>
</evidence>
<keyword evidence="8" id="KW-0811">Translocation</keyword>
<dbReference type="GO" id="GO:0043953">
    <property type="term" value="P:protein transport by the Tat complex"/>
    <property type="evidence" value="ECO:0007669"/>
    <property type="project" value="InterPro"/>
</dbReference>
<keyword evidence="12" id="KW-1185">Reference proteome</keyword>
<keyword evidence="3" id="KW-1003">Cell membrane</keyword>
<evidence type="ECO:0000256" key="7">
    <source>
        <dbReference type="ARBA" id="ARBA00022989"/>
    </source>
</evidence>
<dbReference type="Proteomes" id="UP000009284">
    <property type="component" value="Chromosome"/>
</dbReference>
<keyword evidence="4" id="KW-0997">Cell inner membrane</keyword>
<dbReference type="RefSeq" id="WP_014112079.1">
    <property type="nucleotide sequence ID" value="NC_016043.1"/>
</dbReference>
<proteinExistence type="predicted"/>
<feature type="region of interest" description="Disordered" evidence="10">
    <location>
        <begin position="94"/>
        <end position="118"/>
    </location>
</feature>
<dbReference type="PANTHER" id="PTHR33162:SF1">
    <property type="entry name" value="SEC-INDEPENDENT PROTEIN TRANSLOCASE PROTEIN TATA, CHLOROPLASTIC"/>
    <property type="match status" value="1"/>
</dbReference>
<keyword evidence="9" id="KW-0472">Membrane</keyword>
<dbReference type="STRING" id="1008459.TASI_1447"/>
<dbReference type="Gene3D" id="1.20.5.3310">
    <property type="match status" value="1"/>
</dbReference>
<evidence type="ECO:0000256" key="6">
    <source>
        <dbReference type="ARBA" id="ARBA00022927"/>
    </source>
</evidence>
<sequence>MFGLSFSEFFVIGVVALLVFGPEKLPKVARSIGHITGRVNRYMSDFKKDMEHEIDADELRSIKSSLTDAAQSIKTHATQIKDEVQSSFSEISKKDFSQEEFPDLPDVIIPSKQNKDNG</sequence>
<evidence type="ECO:0000256" key="1">
    <source>
        <dbReference type="ARBA" id="ARBA00004167"/>
    </source>
</evidence>
<evidence type="ECO:0000256" key="9">
    <source>
        <dbReference type="ARBA" id="ARBA00023136"/>
    </source>
</evidence>
<evidence type="ECO:0000256" key="5">
    <source>
        <dbReference type="ARBA" id="ARBA00022692"/>
    </source>
</evidence>
<dbReference type="AlphaFoldDB" id="G4QAF4"/>
<evidence type="ECO:0000256" key="4">
    <source>
        <dbReference type="ARBA" id="ARBA00022519"/>
    </source>
</evidence>
<dbReference type="eggNOG" id="COG1826">
    <property type="taxonomic scope" value="Bacteria"/>
</dbReference>
<dbReference type="Pfam" id="PF02416">
    <property type="entry name" value="TatA_B_E"/>
    <property type="match status" value="1"/>
</dbReference>
<dbReference type="GO" id="GO:0016020">
    <property type="term" value="C:membrane"/>
    <property type="evidence" value="ECO:0007669"/>
    <property type="project" value="UniProtKB-SubCell"/>
</dbReference>
<keyword evidence="6" id="KW-0653">Protein transport</keyword>
<gene>
    <name evidence="11" type="ordered locus">TASI_1447</name>
</gene>
<keyword evidence="7" id="KW-1133">Transmembrane helix</keyword>
<evidence type="ECO:0000256" key="8">
    <source>
        <dbReference type="ARBA" id="ARBA00023010"/>
    </source>
</evidence>
<dbReference type="NCBIfam" id="TIGR01410">
    <property type="entry name" value="tatB"/>
    <property type="match status" value="1"/>
</dbReference>
<protein>
    <submittedName>
        <fullName evidence="11">Twin-arginine translocation protein TatB</fullName>
    </submittedName>
</protein>
<dbReference type="InterPro" id="IPR003369">
    <property type="entry name" value="TatA/B/E"/>
</dbReference>
<dbReference type="HOGENOM" id="CLU_086034_1_1_4"/>
<dbReference type="InterPro" id="IPR018448">
    <property type="entry name" value="TatB"/>
</dbReference>
<dbReference type="PANTHER" id="PTHR33162">
    <property type="entry name" value="SEC-INDEPENDENT PROTEIN TRANSLOCASE PROTEIN TATA, CHLOROPLASTIC"/>
    <property type="match status" value="1"/>
</dbReference>
<evidence type="ECO:0000313" key="11">
    <source>
        <dbReference type="EMBL" id="AEP37185.1"/>
    </source>
</evidence>
<name>G4QAF4_TAYAM</name>
<organism evidence="11 12">
    <name type="scientific">Taylorella asinigenitalis (strain MCE3)</name>
    <dbReference type="NCBI Taxonomy" id="1008459"/>
    <lineage>
        <taxon>Bacteria</taxon>
        <taxon>Pseudomonadati</taxon>
        <taxon>Pseudomonadota</taxon>
        <taxon>Betaproteobacteria</taxon>
        <taxon>Burkholderiales</taxon>
        <taxon>Alcaligenaceae</taxon>
        <taxon>Taylorella</taxon>
    </lineage>
</organism>
<evidence type="ECO:0000256" key="3">
    <source>
        <dbReference type="ARBA" id="ARBA00022475"/>
    </source>
</evidence>
<dbReference type="PRINTS" id="PR01506">
    <property type="entry name" value="TATBPROTEIN"/>
</dbReference>
<reference key="1">
    <citation type="submission" date="2011-09" db="EMBL/GenBank/DDBJ databases">
        <title>Genomic characterization of the Taylorella genus.</title>
        <authorList>
            <person name="Hebert L."/>
            <person name="Moumen B."/>
            <person name="Pons N."/>
            <person name="Duquesne F."/>
            <person name="Breuil M.-F."/>
            <person name="Goux D."/>
            <person name="Batto J.-M."/>
            <person name="Renault P."/>
            <person name="Laugier C."/>
            <person name="Petry S."/>
        </authorList>
    </citation>
    <scope>NUCLEOTIDE SEQUENCE</scope>
    <source>
        <strain>MCE3</strain>
    </source>
</reference>
<dbReference type="GO" id="GO:0008320">
    <property type="term" value="F:protein transmembrane transporter activity"/>
    <property type="evidence" value="ECO:0007669"/>
    <property type="project" value="InterPro"/>
</dbReference>
<accession>G4QAF4</accession>
<keyword evidence="2" id="KW-0813">Transport</keyword>
<dbReference type="OrthoDB" id="9816005at2"/>
<keyword evidence="5" id="KW-0812">Transmembrane</keyword>
<comment type="subcellular location">
    <subcellularLocation>
        <location evidence="1">Membrane</location>
        <topology evidence="1">Single-pass membrane protein</topology>
    </subcellularLocation>
</comment>
<reference evidence="11 12" key="2">
    <citation type="journal article" date="2012" name="PLoS ONE">
        <title>Genomic characterization of the taylorella genus.</title>
        <authorList>
            <person name="Hebert L."/>
            <person name="Moumen B."/>
            <person name="Pons N."/>
            <person name="Duquesne F."/>
            <person name="Breuil M.F."/>
            <person name="Goux D."/>
            <person name="Batto J.M."/>
            <person name="Laugier C."/>
            <person name="Renault P."/>
            <person name="Petry S."/>
        </authorList>
    </citation>
    <scope>NUCLEOTIDE SEQUENCE [LARGE SCALE GENOMIC DNA]</scope>
    <source>
        <strain evidence="11 12">MCE3</strain>
    </source>
</reference>